<comment type="caution">
    <text evidence="2">The sequence shown here is derived from an EMBL/GenBank/DDBJ whole genome shotgun (WGS) entry which is preliminary data.</text>
</comment>
<evidence type="ECO:0000313" key="3">
    <source>
        <dbReference type="Proteomes" id="UP000263014"/>
    </source>
</evidence>
<feature type="domain" description="Transposase IS66 central" evidence="1">
    <location>
        <begin position="11"/>
        <end position="128"/>
    </location>
</feature>
<accession>A0A374NYZ3</accession>
<dbReference type="EMBL" id="QSON01000020">
    <property type="protein sequence ID" value="RGI97320.1"/>
    <property type="molecule type" value="Genomic_DNA"/>
</dbReference>
<protein>
    <recommendedName>
        <fullName evidence="1">Transposase IS66 central domain-containing protein</fullName>
    </recommendedName>
</protein>
<organism evidence="2 3">
    <name type="scientific">Hungatella hathewayi</name>
    <dbReference type="NCBI Taxonomy" id="154046"/>
    <lineage>
        <taxon>Bacteria</taxon>
        <taxon>Bacillati</taxon>
        <taxon>Bacillota</taxon>
        <taxon>Clostridia</taxon>
        <taxon>Lachnospirales</taxon>
        <taxon>Lachnospiraceae</taxon>
        <taxon>Hungatella</taxon>
    </lineage>
</organism>
<proteinExistence type="predicted"/>
<evidence type="ECO:0000259" key="1">
    <source>
        <dbReference type="Pfam" id="PF03050"/>
    </source>
</evidence>
<reference evidence="2 3" key="1">
    <citation type="submission" date="2018-08" db="EMBL/GenBank/DDBJ databases">
        <title>A genome reference for cultivated species of the human gut microbiota.</title>
        <authorList>
            <person name="Zou Y."/>
            <person name="Xue W."/>
            <person name="Luo G."/>
        </authorList>
    </citation>
    <scope>NUCLEOTIDE SEQUENCE [LARGE SCALE GENOMIC DNA]</scope>
    <source>
        <strain evidence="2 3">TM09-12</strain>
    </source>
</reference>
<dbReference type="Pfam" id="PF03050">
    <property type="entry name" value="DDE_Tnp_IS66"/>
    <property type="match status" value="1"/>
</dbReference>
<dbReference type="Proteomes" id="UP000263014">
    <property type="component" value="Unassembled WGS sequence"/>
</dbReference>
<sequence length="159" mass="18823">MHLLLCAVMDNEKGLTWSAKMRSLIQEMIHYRNSLEPGAAMEEATIAEFEDRYKDILNLAKDEYEYESPTKYYMDGYNLYMRMSKYMSNHLLFLHNPDVPTTNNEAERLLRAYKRKQAQAVSFRSLDGIDYLCRCMSMLFEIRKNPETNVFQKLSEKFA</sequence>
<dbReference type="AlphaFoldDB" id="A0A374NYZ3"/>
<evidence type="ECO:0000313" key="2">
    <source>
        <dbReference type="EMBL" id="RGI97320.1"/>
    </source>
</evidence>
<dbReference type="InterPro" id="IPR004291">
    <property type="entry name" value="Transposase_IS66_central"/>
</dbReference>
<name>A0A374NYZ3_9FIRM</name>
<gene>
    <name evidence="2" type="ORF">DXD79_28255</name>
</gene>